<evidence type="ECO:0000259" key="7">
    <source>
        <dbReference type="PROSITE" id="PS50850"/>
    </source>
</evidence>
<dbReference type="CDD" id="cd17324">
    <property type="entry name" value="MFS_NepI_like"/>
    <property type="match status" value="1"/>
</dbReference>
<organism evidence="8 9">
    <name type="scientific">Conservatibacter flavescens</name>
    <dbReference type="NCBI Taxonomy" id="28161"/>
    <lineage>
        <taxon>Bacteria</taxon>
        <taxon>Pseudomonadati</taxon>
        <taxon>Pseudomonadota</taxon>
        <taxon>Gammaproteobacteria</taxon>
        <taxon>Pasteurellales</taxon>
        <taxon>Pasteurellaceae</taxon>
        <taxon>Conservatibacter</taxon>
    </lineage>
</organism>
<dbReference type="Pfam" id="PF07690">
    <property type="entry name" value="MFS_1"/>
    <property type="match status" value="1"/>
</dbReference>
<dbReference type="InterPro" id="IPR036259">
    <property type="entry name" value="MFS_trans_sf"/>
</dbReference>
<evidence type="ECO:0000256" key="1">
    <source>
        <dbReference type="ARBA" id="ARBA00004651"/>
    </source>
</evidence>
<dbReference type="InterPro" id="IPR011701">
    <property type="entry name" value="MFS"/>
</dbReference>
<dbReference type="PROSITE" id="PS50850">
    <property type="entry name" value="MFS"/>
    <property type="match status" value="1"/>
</dbReference>
<feature type="domain" description="Major facilitator superfamily (MFS) profile" evidence="7">
    <location>
        <begin position="7"/>
        <end position="383"/>
    </location>
</feature>
<accession>A0A2M8S5D0</accession>
<evidence type="ECO:0000256" key="4">
    <source>
        <dbReference type="ARBA" id="ARBA00022989"/>
    </source>
</evidence>
<evidence type="ECO:0000256" key="3">
    <source>
        <dbReference type="ARBA" id="ARBA00022692"/>
    </source>
</evidence>
<dbReference type="Gene3D" id="1.20.1250.20">
    <property type="entry name" value="MFS general substrate transporter like domains"/>
    <property type="match status" value="1"/>
</dbReference>
<protein>
    <submittedName>
        <fullName evidence="8">MFS transporter</fullName>
    </submittedName>
</protein>
<dbReference type="InterPro" id="IPR020846">
    <property type="entry name" value="MFS_dom"/>
</dbReference>
<reference evidence="8 9" key="1">
    <citation type="submission" date="2017-11" db="EMBL/GenBank/DDBJ databases">
        <title>Reclassification of Bisgaard taxon 7 as Conservatibacter flavescens gen. nov., sp. nov.</title>
        <authorList>
            <person name="Christensen H."/>
        </authorList>
    </citation>
    <scope>NUCLEOTIDE SEQUENCE [LARGE SCALE GENOMIC DNA]</scope>
    <source>
        <strain evidence="8 9">7_4</strain>
    </source>
</reference>
<keyword evidence="4 6" id="KW-1133">Transmembrane helix</keyword>
<comment type="caution">
    <text evidence="8">The sequence shown here is derived from an EMBL/GenBank/DDBJ whole genome shotgun (WGS) entry which is preliminary data.</text>
</comment>
<sequence length="386" mass="40758">MKHPNLILFFIALGLFGVFTVEFSVIGLLPMVVERYGVSVAQAGMLVSVFALFAAIGGPLMVLWLAKYSRKRVLIGSLMIFALCCVLSAWAPDYQTLMVLRALPGLMLTVFFSLAFAAAVALYPPQKAAFATSMALMGESVGLVFGLPLILFFAHTFSYETAFLFCAAVCVIAAAGLLRLPDSKQNEQGKTADALVILKKPLLWLGLLATVAVLSSMFGVYSYATEYLLGLGMNANTVSLLMMVFGIGGLAGNVIAGRALAKNIKLTAVAYPFVLALAYAALYAFASPNIAVMALLCAVWGAAHISGLVVSQFWVSSSAEEAPEFATSLFVSAANVGVTVGAASGGWFISNFGIQSSLWAGWGFALLAVVFFAVSLVLKKRELVSG</sequence>
<feature type="transmembrane region" description="Helical" evidence="6">
    <location>
        <begin position="135"/>
        <end position="155"/>
    </location>
</feature>
<feature type="transmembrane region" description="Helical" evidence="6">
    <location>
        <begin position="161"/>
        <end position="181"/>
    </location>
</feature>
<feature type="transmembrane region" description="Helical" evidence="6">
    <location>
        <begin position="327"/>
        <end position="350"/>
    </location>
</feature>
<feature type="transmembrane region" description="Helical" evidence="6">
    <location>
        <begin position="356"/>
        <end position="378"/>
    </location>
</feature>
<evidence type="ECO:0000256" key="5">
    <source>
        <dbReference type="ARBA" id="ARBA00023136"/>
    </source>
</evidence>
<feature type="transmembrane region" description="Helical" evidence="6">
    <location>
        <begin position="7"/>
        <end position="33"/>
    </location>
</feature>
<feature type="transmembrane region" description="Helical" evidence="6">
    <location>
        <begin position="202"/>
        <end position="224"/>
    </location>
</feature>
<feature type="transmembrane region" description="Helical" evidence="6">
    <location>
        <begin position="73"/>
        <end position="91"/>
    </location>
</feature>
<name>A0A2M8S5D0_9PAST</name>
<dbReference type="AlphaFoldDB" id="A0A2M8S5D0"/>
<dbReference type="GO" id="GO:0005886">
    <property type="term" value="C:plasma membrane"/>
    <property type="evidence" value="ECO:0007669"/>
    <property type="project" value="UniProtKB-SubCell"/>
</dbReference>
<feature type="transmembrane region" description="Helical" evidence="6">
    <location>
        <begin position="292"/>
        <end position="315"/>
    </location>
</feature>
<dbReference type="GO" id="GO:0022857">
    <property type="term" value="F:transmembrane transporter activity"/>
    <property type="evidence" value="ECO:0007669"/>
    <property type="project" value="InterPro"/>
</dbReference>
<evidence type="ECO:0000313" key="8">
    <source>
        <dbReference type="EMBL" id="PJG86356.1"/>
    </source>
</evidence>
<keyword evidence="5 6" id="KW-0472">Membrane</keyword>
<feature type="transmembrane region" description="Helical" evidence="6">
    <location>
        <begin position="236"/>
        <end position="256"/>
    </location>
</feature>
<dbReference type="PANTHER" id="PTHR43124:SF3">
    <property type="entry name" value="CHLORAMPHENICOL EFFLUX PUMP RV0191"/>
    <property type="match status" value="1"/>
</dbReference>
<dbReference type="InterPro" id="IPR050189">
    <property type="entry name" value="MFS_Efflux_Transporters"/>
</dbReference>
<dbReference type="EMBL" id="PHHA01000002">
    <property type="protein sequence ID" value="PJG86356.1"/>
    <property type="molecule type" value="Genomic_DNA"/>
</dbReference>
<keyword evidence="3 6" id="KW-0812">Transmembrane</keyword>
<proteinExistence type="predicted"/>
<keyword evidence="2" id="KW-1003">Cell membrane</keyword>
<gene>
    <name evidence="8" type="ORF">CVP05_00655</name>
</gene>
<evidence type="ECO:0000256" key="2">
    <source>
        <dbReference type="ARBA" id="ARBA00022475"/>
    </source>
</evidence>
<keyword evidence="9" id="KW-1185">Reference proteome</keyword>
<feature type="transmembrane region" description="Helical" evidence="6">
    <location>
        <begin position="103"/>
        <end position="123"/>
    </location>
</feature>
<dbReference type="PANTHER" id="PTHR43124">
    <property type="entry name" value="PURINE EFFLUX PUMP PBUE"/>
    <property type="match status" value="1"/>
</dbReference>
<evidence type="ECO:0000256" key="6">
    <source>
        <dbReference type="SAM" id="Phobius"/>
    </source>
</evidence>
<dbReference type="OrthoDB" id="9788453at2"/>
<dbReference type="SUPFAM" id="SSF103473">
    <property type="entry name" value="MFS general substrate transporter"/>
    <property type="match status" value="1"/>
</dbReference>
<comment type="subcellular location">
    <subcellularLocation>
        <location evidence="1">Cell membrane</location>
        <topology evidence="1">Multi-pass membrane protein</topology>
    </subcellularLocation>
</comment>
<feature type="transmembrane region" description="Helical" evidence="6">
    <location>
        <begin position="45"/>
        <end position="66"/>
    </location>
</feature>
<feature type="transmembrane region" description="Helical" evidence="6">
    <location>
        <begin position="268"/>
        <end position="286"/>
    </location>
</feature>
<dbReference type="Proteomes" id="UP000229329">
    <property type="component" value="Unassembled WGS sequence"/>
</dbReference>
<evidence type="ECO:0000313" key="9">
    <source>
        <dbReference type="Proteomes" id="UP000229329"/>
    </source>
</evidence>